<dbReference type="InterPro" id="IPR017685">
    <property type="entry name" value="ArgP"/>
</dbReference>
<dbReference type="InterPro" id="IPR000847">
    <property type="entry name" value="LysR_HTH_N"/>
</dbReference>
<evidence type="ECO:0000259" key="5">
    <source>
        <dbReference type="PROSITE" id="PS50931"/>
    </source>
</evidence>
<dbReference type="RefSeq" id="WP_269578786.1">
    <property type="nucleotide sequence ID" value="NZ_CP114588.1"/>
</dbReference>
<dbReference type="PANTHER" id="PTHR30579:SF2">
    <property type="entry name" value="HTH-TYPE TRANSCRIPTIONAL REGULATOR ARGP"/>
    <property type="match status" value="1"/>
</dbReference>
<accession>A0AA47LRJ4</accession>
<comment type="similarity">
    <text evidence="1">Belongs to the LysR transcriptional regulatory family.</text>
</comment>
<dbReference type="SUPFAM" id="SSF53850">
    <property type="entry name" value="Periplasmic binding protein-like II"/>
    <property type="match status" value="1"/>
</dbReference>
<dbReference type="InterPro" id="IPR036388">
    <property type="entry name" value="WH-like_DNA-bd_sf"/>
</dbReference>
<keyword evidence="2" id="KW-0805">Transcription regulation</keyword>
<dbReference type="NCBIfam" id="NF009888">
    <property type="entry name" value="PRK13348.1"/>
    <property type="match status" value="1"/>
</dbReference>
<dbReference type="Proteomes" id="UP001164748">
    <property type="component" value="Chromosome"/>
</dbReference>
<evidence type="ECO:0000256" key="3">
    <source>
        <dbReference type="ARBA" id="ARBA00023125"/>
    </source>
</evidence>
<sequence>MDYRGVEALDAVISWGSFERAAAALFITQSAVSQRIKQLERQIAQPVMVREQPPKPTAIGQRLLGLYRRVQLLEQETLPELAPSIDGSALSVSIATNADSLATWLLLALAPLTTHQAIDFNLLVEDESRTLNKMRSGEAVAAISTDSTPMHGCDCRYLGTMDYSCVATPSFAQRYFADGIDREALMAAPAVIFDAHDDMHADFLAAHYAMPAAGWRRHIVRSSEAFVAMALQSMAYCLIPRVMVSEQLADGRLVDVMPGKVESRHLYWHFWAMESGVLAEITHACQLAAQEALAQY</sequence>
<dbReference type="Gene3D" id="3.40.190.290">
    <property type="match status" value="1"/>
</dbReference>
<organism evidence="6 7">
    <name type="scientific">Salinivibrio kushneri</name>
    <dbReference type="NCBI Taxonomy" id="1908198"/>
    <lineage>
        <taxon>Bacteria</taxon>
        <taxon>Pseudomonadati</taxon>
        <taxon>Pseudomonadota</taxon>
        <taxon>Gammaproteobacteria</taxon>
        <taxon>Vibrionales</taxon>
        <taxon>Vibrionaceae</taxon>
        <taxon>Salinivibrio</taxon>
    </lineage>
</organism>
<dbReference type="SUPFAM" id="SSF46785">
    <property type="entry name" value="Winged helix' DNA-binding domain"/>
    <property type="match status" value="1"/>
</dbReference>
<dbReference type="InterPro" id="IPR005119">
    <property type="entry name" value="LysR_subst-bd"/>
</dbReference>
<name>A0AA47LRJ4_9GAMM</name>
<evidence type="ECO:0000313" key="6">
    <source>
        <dbReference type="EMBL" id="WBA08297.1"/>
    </source>
</evidence>
<dbReference type="Pfam" id="PF00126">
    <property type="entry name" value="HTH_1"/>
    <property type="match status" value="1"/>
</dbReference>
<reference evidence="6" key="1">
    <citation type="submission" date="2022-09" db="EMBL/GenBank/DDBJ databases">
        <authorList>
            <person name="Li Z.-J."/>
        </authorList>
    </citation>
    <scope>NUCLEOTIDE SEQUENCE</scope>
    <source>
        <strain evidence="6">TGB11</strain>
    </source>
</reference>
<dbReference type="NCBIfam" id="NF002964">
    <property type="entry name" value="PRK03635.1"/>
    <property type="match status" value="1"/>
</dbReference>
<dbReference type="PROSITE" id="PS50931">
    <property type="entry name" value="HTH_LYSR"/>
    <property type="match status" value="1"/>
</dbReference>
<evidence type="ECO:0000256" key="1">
    <source>
        <dbReference type="ARBA" id="ARBA00009437"/>
    </source>
</evidence>
<dbReference type="InterPro" id="IPR036390">
    <property type="entry name" value="WH_DNA-bd_sf"/>
</dbReference>
<protein>
    <submittedName>
        <fullName evidence="6">LysR family transcriptional regulator ArgP</fullName>
    </submittedName>
</protein>
<dbReference type="InterPro" id="IPR050176">
    <property type="entry name" value="LTTR"/>
</dbReference>
<proteinExistence type="inferred from homology"/>
<dbReference type="Pfam" id="PF03466">
    <property type="entry name" value="LysR_substrate"/>
    <property type="match status" value="1"/>
</dbReference>
<keyword evidence="3" id="KW-0238">DNA-binding</keyword>
<dbReference type="PRINTS" id="PR00039">
    <property type="entry name" value="HTHLYSR"/>
</dbReference>
<dbReference type="AlphaFoldDB" id="A0AA47LRJ4"/>
<dbReference type="GO" id="GO:0003700">
    <property type="term" value="F:DNA-binding transcription factor activity"/>
    <property type="evidence" value="ECO:0007669"/>
    <property type="project" value="InterPro"/>
</dbReference>
<evidence type="ECO:0000313" key="7">
    <source>
        <dbReference type="Proteomes" id="UP001164748"/>
    </source>
</evidence>
<dbReference type="Gene3D" id="1.10.10.10">
    <property type="entry name" value="Winged helix-like DNA-binding domain superfamily/Winged helix DNA-binding domain"/>
    <property type="match status" value="1"/>
</dbReference>
<feature type="domain" description="HTH lysR-type" evidence="5">
    <location>
        <begin position="1"/>
        <end position="57"/>
    </location>
</feature>
<keyword evidence="4" id="KW-0804">Transcription</keyword>
<dbReference type="GO" id="GO:0003677">
    <property type="term" value="F:DNA binding"/>
    <property type="evidence" value="ECO:0007669"/>
    <property type="project" value="UniProtKB-KW"/>
</dbReference>
<dbReference type="EMBL" id="CP114588">
    <property type="protein sequence ID" value="WBA08297.1"/>
    <property type="molecule type" value="Genomic_DNA"/>
</dbReference>
<evidence type="ECO:0000256" key="4">
    <source>
        <dbReference type="ARBA" id="ARBA00023163"/>
    </source>
</evidence>
<gene>
    <name evidence="6" type="ORF">N8M53_10805</name>
</gene>
<evidence type="ECO:0000256" key="2">
    <source>
        <dbReference type="ARBA" id="ARBA00023015"/>
    </source>
</evidence>
<dbReference type="NCBIfam" id="TIGR03298">
    <property type="entry name" value="argP"/>
    <property type="match status" value="1"/>
</dbReference>
<dbReference type="PANTHER" id="PTHR30579">
    <property type="entry name" value="TRANSCRIPTIONAL REGULATOR"/>
    <property type="match status" value="1"/>
</dbReference>